<dbReference type="Gene3D" id="3.20.20.210">
    <property type="match status" value="1"/>
</dbReference>
<name>A0A975GEA4_9BACT</name>
<organism evidence="1 2">
    <name type="scientific">Desulfonema limicola</name>
    <dbReference type="NCBI Taxonomy" id="45656"/>
    <lineage>
        <taxon>Bacteria</taxon>
        <taxon>Pseudomonadati</taxon>
        <taxon>Thermodesulfobacteriota</taxon>
        <taxon>Desulfobacteria</taxon>
        <taxon>Desulfobacterales</taxon>
        <taxon>Desulfococcaceae</taxon>
        <taxon>Desulfonema</taxon>
    </lineage>
</organism>
<proteinExistence type="predicted"/>
<dbReference type="InterPro" id="IPR038071">
    <property type="entry name" value="UROD/MetE-like_sf"/>
</dbReference>
<dbReference type="EMBL" id="CP061799">
    <property type="protein sequence ID" value="QTA78012.1"/>
    <property type="molecule type" value="Genomic_DNA"/>
</dbReference>
<keyword evidence="2" id="KW-1185">Reference proteome</keyword>
<dbReference type="Proteomes" id="UP000663720">
    <property type="component" value="Chromosome"/>
</dbReference>
<dbReference type="KEGG" id="dli:dnl_02200"/>
<sequence>MKEIFQPSCFPVLIGSLPMSDHEKAADMVFAHTPEIPLWVQLPMYHEEGMIVQFMHGLPGHTVKDKKTYINTESGQFADEILRFYEDYMAVSEGQADIDSSRFVLRPDHAKGFFVYLDKINKLEKKPAALKGQITGPISFATSVKDQNGRSVFYDEQLRDTAIKILALKAKWQAKQLSQFNLPVIIFLDEPALAGFGSSEFISISKDEVRQSLEEVIEGVHSQGGLAGIHVCANTEWDLIMETSLDIVNFDAYSYFDRFILYPEVIKNFLNSGKIIAWGIVPTGSPEAIDKESVDSLAAIWENQIKAVEALGIERKMILNQSLITPSCGTGSLSLEHAVKVLELTRDLSARIREK</sequence>
<dbReference type="RefSeq" id="WP_207689922.1">
    <property type="nucleotide sequence ID" value="NZ_CP061799.1"/>
</dbReference>
<gene>
    <name evidence="1" type="ORF">dnl_02200</name>
</gene>
<reference evidence="1" key="1">
    <citation type="journal article" date="2021" name="Microb. Physiol.">
        <title>Proteogenomic Insights into the Physiology of Marine, Sulfate-Reducing, Filamentous Desulfonema limicola and Desulfonema magnum.</title>
        <authorList>
            <person name="Schnaars V."/>
            <person name="Wohlbrand L."/>
            <person name="Scheve S."/>
            <person name="Hinrichs C."/>
            <person name="Reinhardt R."/>
            <person name="Rabus R."/>
        </authorList>
    </citation>
    <scope>NUCLEOTIDE SEQUENCE</scope>
    <source>
        <strain evidence="1">5ac10</strain>
    </source>
</reference>
<accession>A0A975GEA4</accession>
<evidence type="ECO:0000313" key="2">
    <source>
        <dbReference type="Proteomes" id="UP000663720"/>
    </source>
</evidence>
<protein>
    <submittedName>
        <fullName evidence="1">UROD/MetE domain-containing protein</fullName>
    </submittedName>
</protein>
<evidence type="ECO:0000313" key="1">
    <source>
        <dbReference type="EMBL" id="QTA78012.1"/>
    </source>
</evidence>
<dbReference type="AlphaFoldDB" id="A0A975GEA4"/>
<dbReference type="SUPFAM" id="SSF51726">
    <property type="entry name" value="UROD/MetE-like"/>
    <property type="match status" value="1"/>
</dbReference>